<keyword evidence="3" id="KW-1185">Reference proteome</keyword>
<dbReference type="EMBL" id="NMUH01001587">
    <property type="protein sequence ID" value="MQL93659.1"/>
    <property type="molecule type" value="Genomic_DNA"/>
</dbReference>
<name>A0A843VQY1_COLES</name>
<reference evidence="2" key="1">
    <citation type="submission" date="2017-07" db="EMBL/GenBank/DDBJ databases">
        <title>Taro Niue Genome Assembly and Annotation.</title>
        <authorList>
            <person name="Atibalentja N."/>
            <person name="Keating K."/>
            <person name="Fields C.J."/>
        </authorList>
    </citation>
    <scope>NUCLEOTIDE SEQUENCE</scope>
    <source>
        <strain evidence="2">Niue_2</strain>
        <tissue evidence="2">Leaf</tissue>
    </source>
</reference>
<accession>A0A843VQY1</accession>
<evidence type="ECO:0000313" key="2">
    <source>
        <dbReference type="EMBL" id="MQL93659.1"/>
    </source>
</evidence>
<dbReference type="AlphaFoldDB" id="A0A843VQY1"/>
<gene>
    <name evidence="2" type="ORF">Taro_026313</name>
</gene>
<evidence type="ECO:0000256" key="1">
    <source>
        <dbReference type="SAM" id="MobiDB-lite"/>
    </source>
</evidence>
<protein>
    <submittedName>
        <fullName evidence="2">Uncharacterized protein</fullName>
    </submittedName>
</protein>
<dbReference type="Proteomes" id="UP000652761">
    <property type="component" value="Unassembled WGS sequence"/>
</dbReference>
<evidence type="ECO:0000313" key="3">
    <source>
        <dbReference type="Proteomes" id="UP000652761"/>
    </source>
</evidence>
<proteinExistence type="predicted"/>
<comment type="caution">
    <text evidence="2">The sequence shown here is derived from an EMBL/GenBank/DDBJ whole genome shotgun (WGS) entry which is preliminary data.</text>
</comment>
<feature type="region of interest" description="Disordered" evidence="1">
    <location>
        <begin position="51"/>
        <end position="70"/>
    </location>
</feature>
<sequence>MVMNTKSRLVDLLAALSPTIPSSYGLSSTSNKYQQSNRVAHEGFVGVRLLSSGRARAGRRRRGGSQSPRS</sequence>
<organism evidence="2 3">
    <name type="scientific">Colocasia esculenta</name>
    <name type="common">Wild taro</name>
    <name type="synonym">Arum esculentum</name>
    <dbReference type="NCBI Taxonomy" id="4460"/>
    <lineage>
        <taxon>Eukaryota</taxon>
        <taxon>Viridiplantae</taxon>
        <taxon>Streptophyta</taxon>
        <taxon>Embryophyta</taxon>
        <taxon>Tracheophyta</taxon>
        <taxon>Spermatophyta</taxon>
        <taxon>Magnoliopsida</taxon>
        <taxon>Liliopsida</taxon>
        <taxon>Araceae</taxon>
        <taxon>Aroideae</taxon>
        <taxon>Colocasieae</taxon>
        <taxon>Colocasia</taxon>
    </lineage>
</organism>